<dbReference type="AlphaFoldDB" id="A0A833VW16"/>
<dbReference type="InterPro" id="IPR001461">
    <property type="entry name" value="Aspartic_peptidase_A1"/>
</dbReference>
<evidence type="ECO:0000259" key="9">
    <source>
        <dbReference type="PROSITE" id="PS51767"/>
    </source>
</evidence>
<feature type="signal peptide" evidence="8">
    <location>
        <begin position="1"/>
        <end position="19"/>
    </location>
</feature>
<reference evidence="10" key="1">
    <citation type="submission" date="2020-01" db="EMBL/GenBank/DDBJ databases">
        <title>Genome sequence of Kobresia littledalei, the first chromosome-level genome in the family Cyperaceae.</title>
        <authorList>
            <person name="Qu G."/>
        </authorList>
    </citation>
    <scope>NUCLEOTIDE SEQUENCE</scope>
    <source>
        <strain evidence="10">C.B.Clarke</strain>
        <tissue evidence="10">Leaf</tissue>
    </source>
</reference>
<accession>A0A833VW16</accession>
<dbReference type="EMBL" id="SWLB01000008">
    <property type="protein sequence ID" value="KAF3335354.1"/>
    <property type="molecule type" value="Genomic_DNA"/>
</dbReference>
<dbReference type="GO" id="GO:0003677">
    <property type="term" value="F:DNA binding"/>
    <property type="evidence" value="ECO:0007669"/>
    <property type="project" value="UniProtKB-KW"/>
</dbReference>
<feature type="chain" id="PRO_5032333111" evidence="8">
    <location>
        <begin position="20"/>
        <end position="454"/>
    </location>
</feature>
<dbReference type="SUPFAM" id="SSF50630">
    <property type="entry name" value="Acid proteases"/>
    <property type="match status" value="1"/>
</dbReference>
<name>A0A833VW16_9POAL</name>
<dbReference type="InterPro" id="IPR032861">
    <property type="entry name" value="TAXi_N"/>
</dbReference>
<dbReference type="GO" id="GO:0006508">
    <property type="term" value="P:proteolysis"/>
    <property type="evidence" value="ECO:0007669"/>
    <property type="project" value="UniProtKB-KW"/>
</dbReference>
<dbReference type="OrthoDB" id="2747330at2759"/>
<dbReference type="FunFam" id="2.40.70.10:FF:000016">
    <property type="entry name" value="Probable aspartic protease At2g35615"/>
    <property type="match status" value="1"/>
</dbReference>
<evidence type="ECO:0000256" key="7">
    <source>
        <dbReference type="PIRSR" id="PIRSR601461-1"/>
    </source>
</evidence>
<evidence type="ECO:0000256" key="4">
    <source>
        <dbReference type="ARBA" id="ARBA00022750"/>
    </source>
</evidence>
<evidence type="ECO:0000256" key="6">
    <source>
        <dbReference type="ARBA" id="ARBA00023125"/>
    </source>
</evidence>
<dbReference type="InterPro" id="IPR033121">
    <property type="entry name" value="PEPTIDASE_A1"/>
</dbReference>
<keyword evidence="3 8" id="KW-0732">Signal</keyword>
<feature type="active site" evidence="7">
    <location>
        <position position="334"/>
    </location>
</feature>
<dbReference type="Gene3D" id="2.40.70.10">
    <property type="entry name" value="Acid Proteases"/>
    <property type="match status" value="2"/>
</dbReference>
<keyword evidence="5" id="KW-0378">Hydrolase</keyword>
<dbReference type="PROSITE" id="PS51767">
    <property type="entry name" value="PEPTIDASE_A1"/>
    <property type="match status" value="1"/>
</dbReference>
<dbReference type="FunFam" id="2.40.70.10:FF:000010">
    <property type="entry name" value="Aspartyl protease family protein 2"/>
    <property type="match status" value="1"/>
</dbReference>
<keyword evidence="2 10" id="KW-0645">Protease</keyword>
<keyword evidence="11" id="KW-1185">Reference proteome</keyword>
<keyword evidence="4" id="KW-0064">Aspartyl protease</keyword>
<evidence type="ECO:0000256" key="5">
    <source>
        <dbReference type="ARBA" id="ARBA00022801"/>
    </source>
</evidence>
<dbReference type="PANTHER" id="PTHR13683:SF265">
    <property type="entry name" value="PROTEIN ASPARTIC PROTEASE IN GUARD CELL 2"/>
    <property type="match status" value="1"/>
</dbReference>
<dbReference type="InterPro" id="IPR032799">
    <property type="entry name" value="TAXi_C"/>
</dbReference>
<dbReference type="Pfam" id="PF14543">
    <property type="entry name" value="TAXi_N"/>
    <property type="match status" value="1"/>
</dbReference>
<comment type="caution">
    <text evidence="10">The sequence shown here is derived from an EMBL/GenBank/DDBJ whole genome shotgun (WGS) entry which is preliminary data.</text>
</comment>
<keyword evidence="6" id="KW-0238">DNA-binding</keyword>
<dbReference type="PANTHER" id="PTHR13683">
    <property type="entry name" value="ASPARTYL PROTEASES"/>
    <property type="match status" value="1"/>
</dbReference>
<evidence type="ECO:0000256" key="8">
    <source>
        <dbReference type="SAM" id="SignalP"/>
    </source>
</evidence>
<dbReference type="Pfam" id="PF14541">
    <property type="entry name" value="TAXi_C"/>
    <property type="match status" value="1"/>
</dbReference>
<evidence type="ECO:0000256" key="3">
    <source>
        <dbReference type="ARBA" id="ARBA00022729"/>
    </source>
</evidence>
<feature type="domain" description="Peptidase A1" evidence="9">
    <location>
        <begin position="111"/>
        <end position="450"/>
    </location>
</feature>
<proteinExistence type="inferred from homology"/>
<gene>
    <name evidence="10" type="ORF">FCM35_KLT19861</name>
</gene>
<evidence type="ECO:0000313" key="10">
    <source>
        <dbReference type="EMBL" id="KAF3335354.1"/>
    </source>
</evidence>
<evidence type="ECO:0000313" key="11">
    <source>
        <dbReference type="Proteomes" id="UP000623129"/>
    </source>
</evidence>
<comment type="similarity">
    <text evidence="1">Belongs to the peptidase A1 family.</text>
</comment>
<protein>
    <submittedName>
        <fullName evidence="10">Protein ASPARTIC PROTEASE IN GUARD CELL 2</fullName>
    </submittedName>
</protein>
<feature type="active site" evidence="7">
    <location>
        <position position="129"/>
    </location>
</feature>
<evidence type="ECO:0000256" key="2">
    <source>
        <dbReference type="ARBA" id="ARBA00022670"/>
    </source>
</evidence>
<sequence length="454" mass="48753">MYKLIPFLFPFFLLTSSLLLQPKFTLLTLTTQTTHKKNQITNKSNFSLPIYHLNSILNHTNNTSAFTDRINRDSARVASLARDISLRLERYRLDDFGSDVVSGLFQGSGEYFIRVGVGTPAREQYLVIDSGSDVIWLQCMPCDQCYSQSDPIFDPSTSSSFLAVTCGGRICHLVSGTSCSNPDESCRYEVSYRDGSYSKGVVALETLTFGSTTVSGVAIGCGHHNHGLFTGAGGLLGLGWGPTSFLAQLGGSAGGVFSYCLVSRGSSSEAGTLVFGRTEGVPVGAVWVPLLRNPRAPSFYYVGLLGLGVAGVRLPLEEDMFQLSEDGYGGVVMDTGTAVTRLPEQAYNTLRDAFVSAAVGLPRTSGVSIFDTCYNLNGYSSVRVPTVSFYFEEGAILTLPARNFLIPVDNLGTFCFAFAPSPTGLSIMGNIQQEGIQITFDVATGFVGFGPNNC</sequence>
<dbReference type="GO" id="GO:0004190">
    <property type="term" value="F:aspartic-type endopeptidase activity"/>
    <property type="evidence" value="ECO:0007669"/>
    <property type="project" value="UniProtKB-KW"/>
</dbReference>
<dbReference type="InterPro" id="IPR021109">
    <property type="entry name" value="Peptidase_aspartic_dom_sf"/>
</dbReference>
<organism evidence="10 11">
    <name type="scientific">Carex littledalei</name>
    <dbReference type="NCBI Taxonomy" id="544730"/>
    <lineage>
        <taxon>Eukaryota</taxon>
        <taxon>Viridiplantae</taxon>
        <taxon>Streptophyta</taxon>
        <taxon>Embryophyta</taxon>
        <taxon>Tracheophyta</taxon>
        <taxon>Spermatophyta</taxon>
        <taxon>Magnoliopsida</taxon>
        <taxon>Liliopsida</taxon>
        <taxon>Poales</taxon>
        <taxon>Cyperaceae</taxon>
        <taxon>Cyperoideae</taxon>
        <taxon>Cariceae</taxon>
        <taxon>Carex</taxon>
        <taxon>Carex subgen. Euthyceras</taxon>
    </lineage>
</organism>
<dbReference type="Proteomes" id="UP000623129">
    <property type="component" value="Unassembled WGS sequence"/>
</dbReference>
<evidence type="ECO:0000256" key="1">
    <source>
        <dbReference type="ARBA" id="ARBA00007447"/>
    </source>
</evidence>